<evidence type="ECO:0000256" key="3">
    <source>
        <dbReference type="ARBA" id="ARBA00022729"/>
    </source>
</evidence>
<dbReference type="EMBL" id="JBHSNO010000005">
    <property type="protein sequence ID" value="MFC5589048.1"/>
    <property type="molecule type" value="Genomic_DNA"/>
</dbReference>
<organism evidence="5 6">
    <name type="scientific">Sporosarcina soli</name>
    <dbReference type="NCBI Taxonomy" id="334736"/>
    <lineage>
        <taxon>Bacteria</taxon>
        <taxon>Bacillati</taxon>
        <taxon>Bacillota</taxon>
        <taxon>Bacilli</taxon>
        <taxon>Bacillales</taxon>
        <taxon>Caryophanaceae</taxon>
        <taxon>Sporosarcina</taxon>
    </lineage>
</organism>
<dbReference type="InterPro" id="IPR028082">
    <property type="entry name" value="Peripla_BP_I"/>
</dbReference>
<dbReference type="Proteomes" id="UP001596109">
    <property type="component" value="Unassembled WGS sequence"/>
</dbReference>
<evidence type="ECO:0000259" key="4">
    <source>
        <dbReference type="Pfam" id="PF13407"/>
    </source>
</evidence>
<dbReference type="PROSITE" id="PS51257">
    <property type="entry name" value="PROKAR_LIPOPROTEIN"/>
    <property type="match status" value="1"/>
</dbReference>
<accession>A0ABW0TKY6</accession>
<comment type="subcellular location">
    <subcellularLocation>
        <location evidence="1">Cell envelope</location>
    </subcellularLocation>
</comment>
<reference evidence="6" key="1">
    <citation type="journal article" date="2019" name="Int. J. Syst. Evol. Microbiol.">
        <title>The Global Catalogue of Microorganisms (GCM) 10K type strain sequencing project: providing services to taxonomists for standard genome sequencing and annotation.</title>
        <authorList>
            <consortium name="The Broad Institute Genomics Platform"/>
            <consortium name="The Broad Institute Genome Sequencing Center for Infectious Disease"/>
            <person name="Wu L."/>
            <person name="Ma J."/>
        </authorList>
    </citation>
    <scope>NUCLEOTIDE SEQUENCE [LARGE SCALE GENOMIC DNA]</scope>
    <source>
        <strain evidence="6">CGMCC 4.1434</strain>
    </source>
</reference>
<dbReference type="Gene3D" id="3.40.50.2300">
    <property type="match status" value="2"/>
</dbReference>
<evidence type="ECO:0000256" key="1">
    <source>
        <dbReference type="ARBA" id="ARBA00004196"/>
    </source>
</evidence>
<dbReference type="RefSeq" id="WP_381433058.1">
    <property type="nucleotide sequence ID" value="NZ_JBHSNO010000005.1"/>
</dbReference>
<sequence>MKKKWLIGLLTIIMAILLTACGEEKSSGNGDTATDGEKKPLVIGFSQVTLESPFYTSLVDGAKAEAEAQGIELIVVDAQNNIEKQNTDVQSLITKKIDILLINPVNPSAVAPALKAAEAAGIPVITVDRATKEEVVSYIGRDNEEMGRIAGEKALELLGGPSATGKIIELQGDAGGTVMKARHDGFHEIVGKAAGIKIIEGPYNDYIRAKAVSSMQDLLQAHPDVNLVYAHNDDMALGAIQVLGQQGKLDHVQVVGIDGLMEAVKKIEEGSFQATVINDPISLGQLAIQTAIKVGNGEEVEKVMNAATGLIDESNVADYLDDSKNFAEVK</sequence>
<comment type="caution">
    <text evidence="5">The sequence shown here is derived from an EMBL/GenBank/DDBJ whole genome shotgun (WGS) entry which is preliminary data.</text>
</comment>
<comment type="similarity">
    <text evidence="2">Belongs to the bacterial solute-binding protein 2 family.</text>
</comment>
<dbReference type="PANTHER" id="PTHR46847:SF1">
    <property type="entry name" value="D-ALLOSE-BINDING PERIPLASMIC PROTEIN-RELATED"/>
    <property type="match status" value="1"/>
</dbReference>
<evidence type="ECO:0000313" key="6">
    <source>
        <dbReference type="Proteomes" id="UP001596109"/>
    </source>
</evidence>
<keyword evidence="3" id="KW-0732">Signal</keyword>
<dbReference type="PANTHER" id="PTHR46847">
    <property type="entry name" value="D-ALLOSE-BINDING PERIPLASMIC PROTEIN-RELATED"/>
    <property type="match status" value="1"/>
</dbReference>
<dbReference type="SUPFAM" id="SSF53822">
    <property type="entry name" value="Periplasmic binding protein-like I"/>
    <property type="match status" value="1"/>
</dbReference>
<evidence type="ECO:0000313" key="5">
    <source>
        <dbReference type="EMBL" id="MFC5589048.1"/>
    </source>
</evidence>
<keyword evidence="6" id="KW-1185">Reference proteome</keyword>
<protein>
    <submittedName>
        <fullName evidence="5">Substrate-binding domain-containing protein</fullName>
    </submittedName>
</protein>
<feature type="domain" description="Periplasmic binding protein" evidence="4">
    <location>
        <begin position="43"/>
        <end position="299"/>
    </location>
</feature>
<dbReference type="InterPro" id="IPR025997">
    <property type="entry name" value="SBP_2_dom"/>
</dbReference>
<proteinExistence type="inferred from homology"/>
<dbReference type="Pfam" id="PF13407">
    <property type="entry name" value="Peripla_BP_4"/>
    <property type="match status" value="1"/>
</dbReference>
<name>A0ABW0TKY6_9BACL</name>
<gene>
    <name evidence="5" type="ORF">ACFPRA_09125</name>
</gene>
<evidence type="ECO:0000256" key="2">
    <source>
        <dbReference type="ARBA" id="ARBA00007639"/>
    </source>
</evidence>